<keyword evidence="8" id="KW-0378">Hydrolase</keyword>
<keyword evidence="12" id="KW-0812">Transmembrane</keyword>
<evidence type="ECO:0000259" key="13">
    <source>
        <dbReference type="Pfam" id="PF00905"/>
    </source>
</evidence>
<dbReference type="GO" id="GO:0009252">
    <property type="term" value="P:peptidoglycan biosynthetic process"/>
    <property type="evidence" value="ECO:0007669"/>
    <property type="project" value="InterPro"/>
</dbReference>
<evidence type="ECO:0000256" key="2">
    <source>
        <dbReference type="ARBA" id="ARBA00007090"/>
    </source>
</evidence>
<comment type="catalytic activity">
    <reaction evidence="11">
        <text>[GlcNAc-(1-&gt;4)-Mur2Ac(oyl-L-Ala-gamma-D-Glu-L-Lys-D-Ala-D-Ala)](n)-di-trans,octa-cis-undecaprenyl diphosphate + beta-D-GlcNAc-(1-&gt;4)-Mur2Ac(oyl-L-Ala-gamma-D-Glu-L-Lys-D-Ala-D-Ala)-di-trans,octa-cis-undecaprenyl diphosphate = [GlcNAc-(1-&gt;4)-Mur2Ac(oyl-L-Ala-gamma-D-Glu-L-Lys-D-Ala-D-Ala)](n+1)-di-trans,octa-cis-undecaprenyl diphosphate + di-trans,octa-cis-undecaprenyl diphosphate + H(+)</text>
        <dbReference type="Rhea" id="RHEA:23708"/>
        <dbReference type="Rhea" id="RHEA-COMP:9602"/>
        <dbReference type="Rhea" id="RHEA-COMP:9603"/>
        <dbReference type="ChEBI" id="CHEBI:15378"/>
        <dbReference type="ChEBI" id="CHEBI:58405"/>
        <dbReference type="ChEBI" id="CHEBI:60033"/>
        <dbReference type="ChEBI" id="CHEBI:78435"/>
        <dbReference type="EC" id="2.4.99.28"/>
    </reaction>
</comment>
<dbReference type="InterPro" id="IPR001460">
    <property type="entry name" value="PCN-bd_Tpept"/>
</dbReference>
<dbReference type="PANTHER" id="PTHR32282">
    <property type="entry name" value="BINDING PROTEIN TRANSPEPTIDASE, PUTATIVE-RELATED"/>
    <property type="match status" value="1"/>
</dbReference>
<keyword evidence="4" id="KW-0121">Carboxypeptidase</keyword>
<dbReference type="RefSeq" id="WP_162444583.1">
    <property type="nucleotide sequence ID" value="NZ_CP048222.1"/>
</dbReference>
<reference evidence="16 17" key="1">
    <citation type="submission" date="2020-01" db="EMBL/GenBank/DDBJ databases">
        <authorList>
            <person name="Kim M.K."/>
        </authorList>
    </citation>
    <scope>NUCLEOTIDE SEQUENCE [LARGE SCALE GENOMIC DNA]</scope>
    <source>
        <strain evidence="16 17">172606-1</strain>
    </source>
</reference>
<sequence>MFTTVASLLSRKIIKISLGIIAGSFLLFLLLHLLFPLKLLVSYSQIITARDGSVLHGYLSHDDKWRMKTELKEIIPQLSKTIIYKEDKYFYYHPGINPVAIVRAGVNNILKGKTTSGASTITMQVARLLSPKKRTYANKVVEIFRALQLEWQFSKEEILQLYLNLVPYGGNVEGVKSASLLYFGRLPDQLSLAQIATLSIVPNRPTSLGLGKNEILLLQERNKWLKRFERDNLFPEKEIQDALLEPLEARRRPVPKVAPHFSYRLKSQFPKADQLPTTLNPAMQQKVQQLAYNYSKRLQRYNINNLAVLVLNNRTMEVEAYIGSPDYSDQAHAGQVDGVKAIRSPGSTLKPLIYAMGIDMGKITPKTILTDVPSSFAGYNPDNFDKKFNGRVSVEKALSYSLNIPAVKVLHETGLPIFIDKLKRASFRQIDKDENKLGLSVALGGCGVTLEELTGLFASFANNGYYRPLRYLTQPKPVTPDTARQVRIVSPEAAFMIHEILTQASRPDLPNNYQNSYHVPKVAWKTGTSYGRRDAWSIGYNATYTVGVWVGNASGEGVRELTGADIATPLLFTIFNTIDYNSTNQWFSAPKSLAFRLVCTETGLAPDDFCKNQAADYFIPLVSSTQKCTHEKEVAISINESFSYCTTCQPAIGFKKKRYPNLTPDLIAYYDNSGIVYEKIPRHNPTCTRIFDSQAPLIVSPVQGQEYFIDSDSPPELMLSCQADNEVKQVYWFINDQFYVTANAAEKVFFKPATGPLKISCSDDKGRNSDVQVKVRAE</sequence>
<keyword evidence="5" id="KW-0645">Protease</keyword>
<dbReference type="EC" id="2.4.99.28" evidence="10"/>
<comment type="similarity">
    <text evidence="2">In the C-terminal section; belongs to the transpeptidase family.</text>
</comment>
<dbReference type="Gene3D" id="1.10.3810.10">
    <property type="entry name" value="Biosynthetic peptidoglycan transglycosylase-like"/>
    <property type="match status" value="1"/>
</dbReference>
<keyword evidence="12" id="KW-0472">Membrane</keyword>
<evidence type="ECO:0000256" key="12">
    <source>
        <dbReference type="SAM" id="Phobius"/>
    </source>
</evidence>
<dbReference type="NCBIfam" id="TIGR02073">
    <property type="entry name" value="PBP_1c"/>
    <property type="match status" value="1"/>
</dbReference>
<dbReference type="InterPro" id="IPR012338">
    <property type="entry name" value="Beta-lactam/transpept-like"/>
</dbReference>
<dbReference type="Pfam" id="PF06832">
    <property type="entry name" value="BiPBP_C"/>
    <property type="match status" value="1"/>
</dbReference>
<organism evidence="16 17">
    <name type="scientific">Rhodocytophaga rosea</name>
    <dbReference type="NCBI Taxonomy" id="2704465"/>
    <lineage>
        <taxon>Bacteria</taxon>
        <taxon>Pseudomonadati</taxon>
        <taxon>Bacteroidota</taxon>
        <taxon>Cytophagia</taxon>
        <taxon>Cytophagales</taxon>
        <taxon>Rhodocytophagaceae</taxon>
        <taxon>Rhodocytophaga</taxon>
    </lineage>
</organism>
<dbReference type="InterPro" id="IPR036950">
    <property type="entry name" value="PBP_transglycosylase"/>
</dbReference>
<evidence type="ECO:0000256" key="5">
    <source>
        <dbReference type="ARBA" id="ARBA00022670"/>
    </source>
</evidence>
<evidence type="ECO:0000256" key="7">
    <source>
        <dbReference type="ARBA" id="ARBA00022679"/>
    </source>
</evidence>
<keyword evidence="6" id="KW-0328">Glycosyltransferase</keyword>
<keyword evidence="17" id="KW-1185">Reference proteome</keyword>
<proteinExistence type="inferred from homology"/>
<dbReference type="InterPro" id="IPR009647">
    <property type="entry name" value="PBP_C"/>
</dbReference>
<evidence type="ECO:0000256" key="8">
    <source>
        <dbReference type="ARBA" id="ARBA00022801"/>
    </source>
</evidence>
<keyword evidence="7" id="KW-0808">Transferase</keyword>
<keyword evidence="9" id="KW-0511">Multifunctional enzyme</keyword>
<dbReference type="AlphaFoldDB" id="A0A6C0GLR9"/>
<evidence type="ECO:0000256" key="6">
    <source>
        <dbReference type="ARBA" id="ARBA00022676"/>
    </source>
</evidence>
<comment type="pathway">
    <text evidence="1">Cell wall biogenesis; peptidoglycan biosynthesis.</text>
</comment>
<evidence type="ECO:0000259" key="14">
    <source>
        <dbReference type="Pfam" id="PF00912"/>
    </source>
</evidence>
<evidence type="ECO:0000256" key="10">
    <source>
        <dbReference type="ARBA" id="ARBA00044770"/>
    </source>
</evidence>
<keyword evidence="12" id="KW-1133">Transmembrane helix</keyword>
<dbReference type="Pfam" id="PF00912">
    <property type="entry name" value="Transgly"/>
    <property type="match status" value="1"/>
</dbReference>
<evidence type="ECO:0000259" key="15">
    <source>
        <dbReference type="Pfam" id="PF06832"/>
    </source>
</evidence>
<dbReference type="GO" id="GO:0004180">
    <property type="term" value="F:carboxypeptidase activity"/>
    <property type="evidence" value="ECO:0007669"/>
    <property type="project" value="UniProtKB-KW"/>
</dbReference>
<feature type="transmembrane region" description="Helical" evidence="12">
    <location>
        <begin position="12"/>
        <end position="35"/>
    </location>
</feature>
<dbReference type="SUPFAM" id="SSF56601">
    <property type="entry name" value="beta-lactamase/transpeptidase-like"/>
    <property type="match status" value="1"/>
</dbReference>
<dbReference type="Gene3D" id="3.40.710.10">
    <property type="entry name" value="DD-peptidase/beta-lactamase superfamily"/>
    <property type="match status" value="1"/>
</dbReference>
<feature type="domain" description="Penicillin-binding C-terminal" evidence="15">
    <location>
        <begin position="692"/>
        <end position="773"/>
    </location>
</feature>
<dbReference type="EMBL" id="CP048222">
    <property type="protein sequence ID" value="QHT68572.1"/>
    <property type="molecule type" value="Genomic_DNA"/>
</dbReference>
<dbReference type="Pfam" id="PF00905">
    <property type="entry name" value="Transpeptidase"/>
    <property type="match status" value="1"/>
</dbReference>
<dbReference type="Proteomes" id="UP000480178">
    <property type="component" value="Chromosome"/>
</dbReference>
<dbReference type="SUPFAM" id="SSF53955">
    <property type="entry name" value="Lysozyme-like"/>
    <property type="match status" value="1"/>
</dbReference>
<evidence type="ECO:0000256" key="4">
    <source>
        <dbReference type="ARBA" id="ARBA00022645"/>
    </source>
</evidence>
<accession>A0A6C0GLR9</accession>
<feature type="domain" description="Glycosyl transferase family 51" evidence="14">
    <location>
        <begin position="62"/>
        <end position="227"/>
    </location>
</feature>
<evidence type="ECO:0000256" key="11">
    <source>
        <dbReference type="ARBA" id="ARBA00049902"/>
    </source>
</evidence>
<dbReference type="InterPro" id="IPR011815">
    <property type="entry name" value="PBP_1c"/>
</dbReference>
<feature type="domain" description="Penicillin-binding protein transpeptidase" evidence="13">
    <location>
        <begin position="307"/>
        <end position="551"/>
    </location>
</feature>
<dbReference type="InterPro" id="IPR023346">
    <property type="entry name" value="Lysozyme-like_dom_sf"/>
</dbReference>
<dbReference type="InterPro" id="IPR050396">
    <property type="entry name" value="Glycosyltr_51/Transpeptidase"/>
</dbReference>
<evidence type="ECO:0000313" key="16">
    <source>
        <dbReference type="EMBL" id="QHT68572.1"/>
    </source>
</evidence>
<dbReference type="KEGG" id="rhoz:GXP67_18935"/>
<dbReference type="GO" id="GO:0030288">
    <property type="term" value="C:outer membrane-bounded periplasmic space"/>
    <property type="evidence" value="ECO:0007669"/>
    <property type="project" value="TreeGrafter"/>
</dbReference>
<evidence type="ECO:0000256" key="3">
    <source>
        <dbReference type="ARBA" id="ARBA00007739"/>
    </source>
</evidence>
<evidence type="ECO:0000256" key="1">
    <source>
        <dbReference type="ARBA" id="ARBA00004752"/>
    </source>
</evidence>
<dbReference type="GO" id="GO:0008955">
    <property type="term" value="F:peptidoglycan glycosyltransferase activity"/>
    <property type="evidence" value="ECO:0007669"/>
    <property type="project" value="UniProtKB-EC"/>
</dbReference>
<gene>
    <name evidence="16" type="primary">pbpC</name>
    <name evidence="16" type="ORF">GXP67_18935</name>
</gene>
<dbReference type="GO" id="GO:0008658">
    <property type="term" value="F:penicillin binding"/>
    <property type="evidence" value="ECO:0007669"/>
    <property type="project" value="InterPro"/>
</dbReference>
<evidence type="ECO:0000313" key="17">
    <source>
        <dbReference type="Proteomes" id="UP000480178"/>
    </source>
</evidence>
<dbReference type="GO" id="GO:0006508">
    <property type="term" value="P:proteolysis"/>
    <property type="evidence" value="ECO:0007669"/>
    <property type="project" value="UniProtKB-KW"/>
</dbReference>
<dbReference type="PANTHER" id="PTHR32282:SF15">
    <property type="entry name" value="PENICILLIN-BINDING PROTEIN 1C"/>
    <property type="match status" value="1"/>
</dbReference>
<dbReference type="InterPro" id="IPR001264">
    <property type="entry name" value="Glyco_trans_51"/>
</dbReference>
<name>A0A6C0GLR9_9BACT</name>
<comment type="similarity">
    <text evidence="3">In the N-terminal section; belongs to the glycosyltransferase 51 family.</text>
</comment>
<evidence type="ECO:0000256" key="9">
    <source>
        <dbReference type="ARBA" id="ARBA00023268"/>
    </source>
</evidence>
<protein>
    <recommendedName>
        <fullName evidence="10">peptidoglycan glycosyltransferase</fullName>
        <ecNumber evidence="10">2.4.99.28</ecNumber>
    </recommendedName>
</protein>